<name>W2RPB6_CYPE1</name>
<dbReference type="EMBL" id="KB822723">
    <property type="protein sequence ID" value="ETN38165.1"/>
    <property type="molecule type" value="Genomic_DNA"/>
</dbReference>
<dbReference type="PANTHER" id="PTHR43377:SF12">
    <property type="entry name" value="BINDING ROSSMANN FOLD OXIDOREDUCTASE, PUTATIVE (AFU_ORTHOLOGUE AFUA_3G11840)-RELATED"/>
    <property type="match status" value="1"/>
</dbReference>
<dbReference type="SUPFAM" id="SSF55347">
    <property type="entry name" value="Glyceraldehyde-3-phosphate dehydrogenase-like, C-terminal domain"/>
    <property type="match status" value="1"/>
</dbReference>
<dbReference type="InterPro" id="IPR000683">
    <property type="entry name" value="Gfo/Idh/MocA-like_OxRdtase_N"/>
</dbReference>
<evidence type="ECO:0000313" key="3">
    <source>
        <dbReference type="Proteomes" id="UP000030752"/>
    </source>
</evidence>
<feature type="domain" description="Gfo/Idh/MocA-like oxidoreductase N-terminal" evidence="1">
    <location>
        <begin position="14"/>
        <end position="145"/>
    </location>
</feature>
<dbReference type="GO" id="GO:0000166">
    <property type="term" value="F:nucleotide binding"/>
    <property type="evidence" value="ECO:0007669"/>
    <property type="project" value="InterPro"/>
</dbReference>
<proteinExistence type="predicted"/>
<keyword evidence="3" id="KW-1185">Reference proteome</keyword>
<dbReference type="InterPro" id="IPR051450">
    <property type="entry name" value="Gfo/Idh/MocA_Oxidoreductases"/>
</dbReference>
<gene>
    <name evidence="2" type="ORF">HMPREF1541_07789</name>
</gene>
<organism evidence="2 3">
    <name type="scientific">Cyphellophora europaea (strain CBS 101466)</name>
    <name type="common">Phialophora europaea</name>
    <dbReference type="NCBI Taxonomy" id="1220924"/>
    <lineage>
        <taxon>Eukaryota</taxon>
        <taxon>Fungi</taxon>
        <taxon>Dikarya</taxon>
        <taxon>Ascomycota</taxon>
        <taxon>Pezizomycotina</taxon>
        <taxon>Eurotiomycetes</taxon>
        <taxon>Chaetothyriomycetidae</taxon>
        <taxon>Chaetothyriales</taxon>
        <taxon>Cyphellophoraceae</taxon>
        <taxon>Cyphellophora</taxon>
    </lineage>
</organism>
<dbReference type="InterPro" id="IPR036291">
    <property type="entry name" value="NAD(P)-bd_dom_sf"/>
</dbReference>
<dbReference type="Gene3D" id="3.30.360.10">
    <property type="entry name" value="Dihydrodipicolinate Reductase, domain 2"/>
    <property type="match status" value="2"/>
</dbReference>
<dbReference type="OrthoDB" id="64915at2759"/>
<reference evidence="2 3" key="1">
    <citation type="submission" date="2013-03" db="EMBL/GenBank/DDBJ databases">
        <title>The Genome Sequence of Phialophora europaea CBS 101466.</title>
        <authorList>
            <consortium name="The Broad Institute Genomics Platform"/>
            <person name="Cuomo C."/>
            <person name="de Hoog S."/>
            <person name="Gorbushina A."/>
            <person name="Walker B."/>
            <person name="Young S.K."/>
            <person name="Zeng Q."/>
            <person name="Gargeya S."/>
            <person name="Fitzgerald M."/>
            <person name="Haas B."/>
            <person name="Abouelleil A."/>
            <person name="Allen A.W."/>
            <person name="Alvarado L."/>
            <person name="Arachchi H.M."/>
            <person name="Berlin A.M."/>
            <person name="Chapman S.B."/>
            <person name="Gainer-Dewar J."/>
            <person name="Goldberg J."/>
            <person name="Griggs A."/>
            <person name="Gujja S."/>
            <person name="Hansen M."/>
            <person name="Howarth C."/>
            <person name="Imamovic A."/>
            <person name="Ireland A."/>
            <person name="Larimer J."/>
            <person name="McCowan C."/>
            <person name="Murphy C."/>
            <person name="Pearson M."/>
            <person name="Poon T.W."/>
            <person name="Priest M."/>
            <person name="Roberts A."/>
            <person name="Saif S."/>
            <person name="Shea T."/>
            <person name="Sisk P."/>
            <person name="Sykes S."/>
            <person name="Wortman J."/>
            <person name="Nusbaum C."/>
            <person name="Birren B."/>
        </authorList>
    </citation>
    <scope>NUCLEOTIDE SEQUENCE [LARGE SCALE GENOMIC DNA]</scope>
    <source>
        <strain evidence="2 3">CBS 101466</strain>
    </source>
</reference>
<accession>W2RPB6</accession>
<dbReference type="GeneID" id="19975128"/>
<dbReference type="Pfam" id="PF01408">
    <property type="entry name" value="GFO_IDH_MocA"/>
    <property type="match status" value="1"/>
</dbReference>
<dbReference type="PANTHER" id="PTHR43377">
    <property type="entry name" value="BILIVERDIN REDUCTASE A"/>
    <property type="match status" value="1"/>
</dbReference>
<dbReference type="STRING" id="1220924.W2RPB6"/>
<evidence type="ECO:0000259" key="1">
    <source>
        <dbReference type="Pfam" id="PF01408"/>
    </source>
</evidence>
<dbReference type="RefSeq" id="XP_008720334.1">
    <property type="nucleotide sequence ID" value="XM_008722112.1"/>
</dbReference>
<protein>
    <recommendedName>
        <fullName evidence="1">Gfo/Idh/MocA-like oxidoreductase N-terminal domain-containing protein</fullName>
    </recommendedName>
</protein>
<dbReference type="Gene3D" id="3.40.50.720">
    <property type="entry name" value="NAD(P)-binding Rossmann-like Domain"/>
    <property type="match status" value="1"/>
</dbReference>
<dbReference type="AlphaFoldDB" id="W2RPB6"/>
<evidence type="ECO:0000313" key="2">
    <source>
        <dbReference type="EMBL" id="ETN38165.1"/>
    </source>
</evidence>
<dbReference type="VEuPathDB" id="FungiDB:HMPREF1541_07789"/>
<dbReference type="Proteomes" id="UP000030752">
    <property type="component" value="Unassembled WGS sequence"/>
</dbReference>
<dbReference type="HOGENOM" id="CLU_023194_4_3_1"/>
<dbReference type="eggNOG" id="ENOG502QQXH">
    <property type="taxonomic scope" value="Eukaryota"/>
</dbReference>
<dbReference type="InParanoid" id="W2RPB6"/>
<dbReference type="SUPFAM" id="SSF51735">
    <property type="entry name" value="NAD(P)-binding Rossmann-fold domains"/>
    <property type="match status" value="1"/>
</dbReference>
<sequence>MGSVPPPASGPAPRFIVIGGGSRGNAYARAVTASTNGQIAAVADINPFVREEFGRKYIWGDRKAAPYESFATWEDWVEWETARRKDPSIVPDPAYVPVTGAFICTLDETHATIIRALAPLNLHILCEKPLALSLSDCLDISSALSAQPPKITSIGHVLRYSPHNILLRKLLLEDQAVGEVVSIEHTEPIGWWHFSHSYVRGNWRHIKPDGVGSLLTKSCHDIDFLMWMLTSPSSLTGDQPHLPSSIHSTGAMTHFRRSRKPRKAGNATNCLNCAAEPDCNYSAPKIYRDRWLRKEKDVGWPLKIIVPEIEDIVDSSDWDKAEETLMTRLSEDYNEATPKQEVENRSWYGRCVYESDNSVVDEQTVTISWDENPVPNTPAANGYGRGPKTALFHMTYPTQAQCDRRGRIYGSLGEISYDSKKIEVHTFAEGDTKVHVIPKQAPEVEKAHGGGDWGLAGAFVRAVEEVESGELGVKEAQWRYVGCDMEEIVRSHAVVFAAEESRNEKKVVDWKEWCQRKMVPS</sequence>